<dbReference type="PATRIC" id="fig|387344.15.peg.1982"/>
<evidence type="ECO:0000313" key="2">
    <source>
        <dbReference type="Proteomes" id="UP000001652"/>
    </source>
</evidence>
<dbReference type="Proteomes" id="UP000001652">
    <property type="component" value="Chromosome"/>
</dbReference>
<dbReference type="AlphaFoldDB" id="Q03NT6"/>
<dbReference type="HOGENOM" id="CLU_2862050_0_0_9"/>
<dbReference type="RefSeq" id="WP_011668859.1">
    <property type="nucleotide sequence ID" value="NC_008497.1"/>
</dbReference>
<sequence length="64" mass="7174">MSTACLNGLTATYRQQVVATNTVDFTKLQPQDVERLVPTNQLDIDWSASFLLRIVDDVKLLPIP</sequence>
<protein>
    <submittedName>
        <fullName evidence="1">Uncharacterized protein</fullName>
    </submittedName>
</protein>
<gene>
    <name evidence="1" type="ordered locus">LVIS_2080</name>
</gene>
<keyword evidence="2" id="KW-1185">Reference proteome</keyword>
<dbReference type="KEGG" id="lbr:LVIS_2080"/>
<name>Q03NT6_LEVBA</name>
<evidence type="ECO:0000313" key="1">
    <source>
        <dbReference type="EMBL" id="ABJ65136.1"/>
    </source>
</evidence>
<accession>Q03NT6</accession>
<dbReference type="EMBL" id="CP000416">
    <property type="protein sequence ID" value="ABJ65136.1"/>
    <property type="molecule type" value="Genomic_DNA"/>
</dbReference>
<organism evidence="1 2">
    <name type="scientific">Levilactobacillus brevis (strain ATCC 367 / BCRC 12310 / CIP 105137 / JCM 1170 / LMG 11437 / NCIMB 947 / NCTC 947)</name>
    <name type="common">Lactobacillus brevis</name>
    <dbReference type="NCBI Taxonomy" id="387344"/>
    <lineage>
        <taxon>Bacteria</taxon>
        <taxon>Bacillati</taxon>
        <taxon>Bacillota</taxon>
        <taxon>Bacilli</taxon>
        <taxon>Lactobacillales</taxon>
        <taxon>Lactobacillaceae</taxon>
        <taxon>Levilactobacillus</taxon>
    </lineage>
</organism>
<proteinExistence type="predicted"/>
<reference evidence="1 2" key="1">
    <citation type="journal article" date="2006" name="Proc. Natl. Acad. Sci. U.S.A.">
        <title>Comparative genomics of the lactic acid bacteria.</title>
        <authorList>
            <person name="Makarova K."/>
            <person name="Slesarev A."/>
            <person name="Wolf Y."/>
            <person name="Sorokin A."/>
            <person name="Mirkin B."/>
            <person name="Koonin E."/>
            <person name="Pavlov A."/>
            <person name="Pavlova N."/>
            <person name="Karamychev V."/>
            <person name="Polouchine N."/>
            <person name="Shakhova V."/>
            <person name="Grigoriev I."/>
            <person name="Lou Y."/>
            <person name="Rohksar D."/>
            <person name="Lucas S."/>
            <person name="Huang K."/>
            <person name="Goodstein D.M."/>
            <person name="Hawkins T."/>
            <person name="Plengvidhya V."/>
            <person name="Welker D."/>
            <person name="Hughes J."/>
            <person name="Goh Y."/>
            <person name="Benson A."/>
            <person name="Baldwin K."/>
            <person name="Lee J.H."/>
            <person name="Diaz-Muniz I."/>
            <person name="Dosti B."/>
            <person name="Smeianov V."/>
            <person name="Wechter W."/>
            <person name="Barabote R."/>
            <person name="Lorca G."/>
            <person name="Altermann E."/>
            <person name="Barrangou R."/>
            <person name="Ganesan B."/>
            <person name="Xie Y."/>
            <person name="Rawsthorne H."/>
            <person name="Tamir D."/>
            <person name="Parker C."/>
            <person name="Breidt F."/>
            <person name="Broadbent J."/>
            <person name="Hutkins R."/>
            <person name="O'Sullivan D."/>
            <person name="Steele J."/>
            <person name="Unlu G."/>
            <person name="Saier M."/>
            <person name="Klaenhammer T."/>
            <person name="Richardson P."/>
            <person name="Kozyavkin S."/>
            <person name="Weimer B."/>
            <person name="Mills D."/>
        </authorList>
    </citation>
    <scope>NUCLEOTIDE SEQUENCE [LARGE SCALE GENOMIC DNA]</scope>
    <source>
        <strain evidence="2">ATCC 367 / BCRC 12310 / CIP 105137 / JCM 1170 / LMG 11437 / NCIMB 947 / NCTC 947</strain>
    </source>
</reference>
<dbReference type="STRING" id="387344.LVIS_2080"/>